<accession>A0A913Y2N9</accession>
<dbReference type="GeneID" id="110251199"/>
<dbReference type="CDD" id="cd11296">
    <property type="entry name" value="O-FucT_like"/>
    <property type="match status" value="1"/>
</dbReference>
<sequence length="442" mass="51207">MRISQKRLVLAFTIFSLFIVFFCWILSEMLFKEDVKKTASFSGGIYNHNYTSREDGIWPSFKRHFIMSNVVAERNNNNSNFSGVACASELYLTTCGNPGMAALILMTLDHISLCHNIGGMPTIFWRNCYTVCPRNASVNAWELFFESVNFKIEDQVKKVFCLGNYLGPEAVIQSHLNIKRSTDKNVERKSLLNLSFRHRDVEGFEGIISRRVRQYANSLIKQYIKVRPNIQQMVDVFFSKYMKGYHVLAVHIRGTDHGDEMEDGKLPQLMTWIKNAEYHFESLPSPKKIFIASDNSESIRKFISEFGDKVIFTKAHRSYNYEGMDSVHLSNIDHYKLGTEVLVDILLMAKCRHFLHAESSVASLVAYFNPDIYTHFLDHIPKEKYKEADKKVPRKSNSNINLHESDNTYSEMLESYECFKENKAYSVCENMAEGKFIDFVDW</sequence>
<protein>
    <submittedName>
        <fullName evidence="2">Uncharacterized protein</fullName>
    </submittedName>
</protein>
<dbReference type="RefSeq" id="XP_020913534.1">
    <property type="nucleotide sequence ID" value="XM_021057875.2"/>
</dbReference>
<dbReference type="EnsemblMetazoa" id="XM_021057875.2">
    <property type="protein sequence ID" value="XP_020913534.1"/>
    <property type="gene ID" value="LOC110251199"/>
</dbReference>
<evidence type="ECO:0000313" key="3">
    <source>
        <dbReference type="Proteomes" id="UP000887567"/>
    </source>
</evidence>
<evidence type="ECO:0000256" key="1">
    <source>
        <dbReference type="SAM" id="Phobius"/>
    </source>
</evidence>
<keyword evidence="1" id="KW-1133">Transmembrane helix</keyword>
<keyword evidence="1" id="KW-0472">Membrane</keyword>
<dbReference type="OrthoDB" id="5958927at2759"/>
<dbReference type="GO" id="GO:0016758">
    <property type="term" value="F:hexosyltransferase activity"/>
    <property type="evidence" value="ECO:0007669"/>
    <property type="project" value="InterPro"/>
</dbReference>
<dbReference type="OMA" id="TEDICWK"/>
<evidence type="ECO:0000313" key="2">
    <source>
        <dbReference type="EnsemblMetazoa" id="XP_020913534.1"/>
    </source>
</evidence>
<organism evidence="2 3">
    <name type="scientific">Exaiptasia diaphana</name>
    <name type="common">Tropical sea anemone</name>
    <name type="synonym">Aiptasia pulchella</name>
    <dbReference type="NCBI Taxonomy" id="2652724"/>
    <lineage>
        <taxon>Eukaryota</taxon>
        <taxon>Metazoa</taxon>
        <taxon>Cnidaria</taxon>
        <taxon>Anthozoa</taxon>
        <taxon>Hexacorallia</taxon>
        <taxon>Actiniaria</taxon>
        <taxon>Aiptasiidae</taxon>
        <taxon>Exaiptasia</taxon>
    </lineage>
</organism>
<dbReference type="GO" id="GO:0009312">
    <property type="term" value="P:oligosaccharide biosynthetic process"/>
    <property type="evidence" value="ECO:0007669"/>
    <property type="project" value="InterPro"/>
</dbReference>
<dbReference type="Gene3D" id="3.40.50.11350">
    <property type="match status" value="1"/>
</dbReference>
<keyword evidence="3" id="KW-1185">Reference proteome</keyword>
<name>A0A913Y2N9_EXADI</name>
<reference evidence="2" key="1">
    <citation type="submission" date="2022-11" db="UniProtKB">
        <authorList>
            <consortium name="EnsemblMetazoa"/>
        </authorList>
    </citation>
    <scope>IDENTIFICATION</scope>
</reference>
<dbReference type="InterPro" id="IPR008716">
    <property type="entry name" value="NodZ"/>
</dbReference>
<dbReference type="Proteomes" id="UP000887567">
    <property type="component" value="Unplaced"/>
</dbReference>
<feature type="transmembrane region" description="Helical" evidence="1">
    <location>
        <begin position="7"/>
        <end position="27"/>
    </location>
</feature>
<keyword evidence="1" id="KW-0812">Transmembrane</keyword>
<dbReference type="Pfam" id="PF05830">
    <property type="entry name" value="NodZ"/>
    <property type="match status" value="1"/>
</dbReference>
<proteinExistence type="predicted"/>
<dbReference type="KEGG" id="epa:110251199"/>
<dbReference type="AlphaFoldDB" id="A0A913Y2N9"/>